<evidence type="ECO:0000259" key="4">
    <source>
        <dbReference type="PROSITE" id="PS50949"/>
    </source>
</evidence>
<accession>A0A5N0V812</accession>
<dbReference type="RefSeq" id="WP_144746025.1">
    <property type="nucleotide sequence ID" value="NZ_VMNW02000016.1"/>
</dbReference>
<dbReference type="InterPro" id="IPR036388">
    <property type="entry name" value="WH-like_DNA-bd_sf"/>
</dbReference>
<dbReference type="SUPFAM" id="SSF46785">
    <property type="entry name" value="Winged helix' DNA-binding domain"/>
    <property type="match status" value="1"/>
</dbReference>
<dbReference type="Proteomes" id="UP000319769">
    <property type="component" value="Unassembled WGS sequence"/>
</dbReference>
<evidence type="ECO:0000256" key="1">
    <source>
        <dbReference type="ARBA" id="ARBA00023015"/>
    </source>
</evidence>
<dbReference type="PANTHER" id="PTHR38445">
    <property type="entry name" value="HTH-TYPE TRANSCRIPTIONAL REPRESSOR YTRA"/>
    <property type="match status" value="1"/>
</dbReference>
<dbReference type="Gene3D" id="1.10.10.10">
    <property type="entry name" value="Winged helix-like DNA-binding domain superfamily/Winged helix DNA-binding domain"/>
    <property type="match status" value="1"/>
</dbReference>
<keyword evidence="3" id="KW-0804">Transcription</keyword>
<evidence type="ECO:0000313" key="6">
    <source>
        <dbReference type="Proteomes" id="UP000319769"/>
    </source>
</evidence>
<dbReference type="PROSITE" id="PS50949">
    <property type="entry name" value="HTH_GNTR"/>
    <property type="match status" value="1"/>
</dbReference>
<feature type="domain" description="HTH gntR-type" evidence="4">
    <location>
        <begin position="13"/>
        <end position="81"/>
    </location>
</feature>
<dbReference type="OrthoDB" id="4307011at2"/>
<dbReference type="CDD" id="cd07377">
    <property type="entry name" value="WHTH_GntR"/>
    <property type="match status" value="1"/>
</dbReference>
<reference evidence="5" key="1">
    <citation type="submission" date="2019-09" db="EMBL/GenBank/DDBJ databases">
        <authorList>
            <person name="Teo W.F.A."/>
            <person name="Duangmal K."/>
        </authorList>
    </citation>
    <scope>NUCLEOTIDE SEQUENCE [LARGE SCALE GENOMIC DNA]</scope>
    <source>
        <strain evidence="5">K81G1</strain>
    </source>
</reference>
<dbReference type="SMART" id="SM00345">
    <property type="entry name" value="HTH_GNTR"/>
    <property type="match status" value="1"/>
</dbReference>
<proteinExistence type="predicted"/>
<dbReference type="Pfam" id="PF00392">
    <property type="entry name" value="GntR"/>
    <property type="match status" value="1"/>
</dbReference>
<dbReference type="GO" id="GO:0003677">
    <property type="term" value="F:DNA binding"/>
    <property type="evidence" value="ECO:0007669"/>
    <property type="project" value="UniProtKB-KW"/>
</dbReference>
<sequence>MPFRVVVDTENGVAPWRQVHDQIVRAISGGALAEGTRLPPIRQLARDLGLASGTVARAYRELETSGWVSTARAKGTVVTVPSDRPDPGALLAAAAAEFAARAQELGADSETAIAAVKAQWQ</sequence>
<evidence type="ECO:0000256" key="3">
    <source>
        <dbReference type="ARBA" id="ARBA00023163"/>
    </source>
</evidence>
<organism evidence="5 6">
    <name type="scientific">Amycolatopsis acidicola</name>
    <dbReference type="NCBI Taxonomy" id="2596893"/>
    <lineage>
        <taxon>Bacteria</taxon>
        <taxon>Bacillati</taxon>
        <taxon>Actinomycetota</taxon>
        <taxon>Actinomycetes</taxon>
        <taxon>Pseudonocardiales</taxon>
        <taxon>Pseudonocardiaceae</taxon>
        <taxon>Amycolatopsis</taxon>
    </lineage>
</organism>
<keyword evidence="6" id="KW-1185">Reference proteome</keyword>
<name>A0A5N0V812_9PSEU</name>
<dbReference type="AlphaFoldDB" id="A0A5N0V812"/>
<gene>
    <name evidence="5" type="ORF">FPZ12_014005</name>
</gene>
<evidence type="ECO:0000256" key="2">
    <source>
        <dbReference type="ARBA" id="ARBA00023125"/>
    </source>
</evidence>
<dbReference type="GO" id="GO:0003700">
    <property type="term" value="F:DNA-binding transcription factor activity"/>
    <property type="evidence" value="ECO:0007669"/>
    <property type="project" value="InterPro"/>
</dbReference>
<dbReference type="InterPro" id="IPR000524">
    <property type="entry name" value="Tscrpt_reg_HTH_GntR"/>
</dbReference>
<dbReference type="EMBL" id="VMNW02000016">
    <property type="protein sequence ID" value="KAA9161618.1"/>
    <property type="molecule type" value="Genomic_DNA"/>
</dbReference>
<keyword evidence="1" id="KW-0805">Transcription regulation</keyword>
<keyword evidence="2" id="KW-0238">DNA-binding</keyword>
<evidence type="ECO:0000313" key="5">
    <source>
        <dbReference type="EMBL" id="KAA9161618.1"/>
    </source>
</evidence>
<dbReference type="PANTHER" id="PTHR38445:SF9">
    <property type="entry name" value="HTH-TYPE TRANSCRIPTIONAL REPRESSOR YTRA"/>
    <property type="match status" value="1"/>
</dbReference>
<protein>
    <submittedName>
        <fullName evidence="5">GntR family transcriptional regulator</fullName>
    </submittedName>
</protein>
<comment type="caution">
    <text evidence="5">The sequence shown here is derived from an EMBL/GenBank/DDBJ whole genome shotgun (WGS) entry which is preliminary data.</text>
</comment>
<dbReference type="InterPro" id="IPR036390">
    <property type="entry name" value="WH_DNA-bd_sf"/>
</dbReference>